<proteinExistence type="predicted"/>
<accession>A0A1Y2A2D5</accession>
<name>A0A1Y2A2D5_9PLEO</name>
<feature type="region of interest" description="Disordered" evidence="1">
    <location>
        <begin position="65"/>
        <end position="87"/>
    </location>
</feature>
<dbReference type="Proteomes" id="UP000193144">
    <property type="component" value="Unassembled WGS sequence"/>
</dbReference>
<organism evidence="2 3">
    <name type="scientific">Clohesyomyces aquaticus</name>
    <dbReference type="NCBI Taxonomy" id="1231657"/>
    <lineage>
        <taxon>Eukaryota</taxon>
        <taxon>Fungi</taxon>
        <taxon>Dikarya</taxon>
        <taxon>Ascomycota</taxon>
        <taxon>Pezizomycotina</taxon>
        <taxon>Dothideomycetes</taxon>
        <taxon>Pleosporomycetidae</taxon>
        <taxon>Pleosporales</taxon>
        <taxon>Lindgomycetaceae</taxon>
        <taxon>Clohesyomyces</taxon>
    </lineage>
</organism>
<evidence type="ECO:0000313" key="2">
    <source>
        <dbReference type="EMBL" id="ORY16693.1"/>
    </source>
</evidence>
<keyword evidence="3" id="KW-1185">Reference proteome</keyword>
<gene>
    <name evidence="2" type="ORF">BCR34DRAFT_84934</name>
</gene>
<protein>
    <submittedName>
        <fullName evidence="2">Uncharacterized protein</fullName>
    </submittedName>
</protein>
<comment type="caution">
    <text evidence="2">The sequence shown here is derived from an EMBL/GenBank/DDBJ whole genome shotgun (WGS) entry which is preliminary data.</text>
</comment>
<dbReference type="AlphaFoldDB" id="A0A1Y2A2D5"/>
<dbReference type="EMBL" id="MCFA01000016">
    <property type="protein sequence ID" value="ORY16693.1"/>
    <property type="molecule type" value="Genomic_DNA"/>
</dbReference>
<evidence type="ECO:0000256" key="1">
    <source>
        <dbReference type="SAM" id="MobiDB-lite"/>
    </source>
</evidence>
<sequence length="87" mass="9604">MRAWRIGGLAGRIGVCSDWWVANVVLLCLFLGRKIISVSDTFSGLEGLEAYKIVYYKCYNLAQGTGPQHSHKAPDAHYAQTTALDDD</sequence>
<reference evidence="2 3" key="1">
    <citation type="submission" date="2016-07" db="EMBL/GenBank/DDBJ databases">
        <title>Pervasive Adenine N6-methylation of Active Genes in Fungi.</title>
        <authorList>
            <consortium name="DOE Joint Genome Institute"/>
            <person name="Mondo S.J."/>
            <person name="Dannebaum R.O."/>
            <person name="Kuo R.C."/>
            <person name="Labutti K."/>
            <person name="Haridas S."/>
            <person name="Kuo A."/>
            <person name="Salamov A."/>
            <person name="Ahrendt S.R."/>
            <person name="Lipzen A."/>
            <person name="Sullivan W."/>
            <person name="Andreopoulos W.B."/>
            <person name="Clum A."/>
            <person name="Lindquist E."/>
            <person name="Daum C."/>
            <person name="Ramamoorthy G.K."/>
            <person name="Gryganskyi A."/>
            <person name="Culley D."/>
            <person name="Magnuson J.K."/>
            <person name="James T.Y."/>
            <person name="O'Malley M.A."/>
            <person name="Stajich J.E."/>
            <person name="Spatafora J.W."/>
            <person name="Visel A."/>
            <person name="Grigoriev I.V."/>
        </authorList>
    </citation>
    <scope>NUCLEOTIDE SEQUENCE [LARGE SCALE GENOMIC DNA]</scope>
    <source>
        <strain evidence="2 3">CBS 115471</strain>
    </source>
</reference>
<evidence type="ECO:0000313" key="3">
    <source>
        <dbReference type="Proteomes" id="UP000193144"/>
    </source>
</evidence>